<dbReference type="EC" id="2.5.1.54" evidence="4"/>
<dbReference type="NCBIfam" id="NF009239">
    <property type="entry name" value="PRK12595.1"/>
    <property type="match status" value="1"/>
</dbReference>
<dbReference type="PANTHER" id="PTHR43018">
    <property type="entry name" value="PHOSPHO-2-DEHYDRO-3-DEOXYHEPTONATE ALDOLASE"/>
    <property type="match status" value="1"/>
</dbReference>
<name>A0AA43UCV3_9LACT</name>
<feature type="domain" description="DAHP synthase ferredoxin-like" evidence="3">
    <location>
        <begin position="1"/>
        <end position="66"/>
    </location>
</feature>
<dbReference type="Pfam" id="PF00793">
    <property type="entry name" value="DAHP_synth_1"/>
    <property type="match status" value="1"/>
</dbReference>
<evidence type="ECO:0000259" key="3">
    <source>
        <dbReference type="Pfam" id="PF18152"/>
    </source>
</evidence>
<evidence type="ECO:0000313" key="4">
    <source>
        <dbReference type="EMBL" id="MDO5457640.1"/>
    </source>
</evidence>
<dbReference type="PANTHER" id="PTHR43018:SF3">
    <property type="entry name" value="CARBOXYSOME FORMATION PROTEIN"/>
    <property type="match status" value="1"/>
</dbReference>
<dbReference type="InterPro" id="IPR006218">
    <property type="entry name" value="DAHP1/KDSA"/>
</dbReference>
<dbReference type="InterPro" id="IPR041071">
    <property type="entry name" value="DAHP_snth_FXD"/>
</dbReference>
<dbReference type="EMBL" id="JAUNQW010000019">
    <property type="protein sequence ID" value="MDO5457640.1"/>
    <property type="molecule type" value="Genomic_DNA"/>
</dbReference>
<dbReference type="SUPFAM" id="SSF51569">
    <property type="entry name" value="Aldolase"/>
    <property type="match status" value="1"/>
</dbReference>
<keyword evidence="1 4" id="KW-0808">Transferase</keyword>
<evidence type="ECO:0000256" key="1">
    <source>
        <dbReference type="ARBA" id="ARBA00022679"/>
    </source>
</evidence>
<organism evidence="4 5">
    <name type="scientific">Atopococcus tabaci</name>
    <dbReference type="NCBI Taxonomy" id="269774"/>
    <lineage>
        <taxon>Bacteria</taxon>
        <taxon>Bacillati</taxon>
        <taxon>Bacillota</taxon>
        <taxon>Bacilli</taxon>
        <taxon>Lactobacillales</taxon>
        <taxon>Carnobacteriaceae</taxon>
        <taxon>Atopococcus</taxon>
    </lineage>
</organism>
<proteinExistence type="predicted"/>
<evidence type="ECO:0000313" key="5">
    <source>
        <dbReference type="Proteomes" id="UP001171751"/>
    </source>
</evidence>
<protein>
    <submittedName>
        <fullName evidence="4">3-deoxy-7-phosphoheptulonate synthase</fullName>
        <ecNumber evidence="4">2.5.1.54</ecNumber>
    </submittedName>
</protein>
<dbReference type="Proteomes" id="UP001171751">
    <property type="component" value="Unassembled WGS sequence"/>
</dbReference>
<dbReference type="AlphaFoldDB" id="A0AA43UCV3"/>
<evidence type="ECO:0000259" key="2">
    <source>
        <dbReference type="Pfam" id="PF00793"/>
    </source>
</evidence>
<accession>A0AA43UCV3</accession>
<feature type="domain" description="DAHP synthetase I/KDSA" evidence="2">
    <location>
        <begin position="91"/>
        <end position="329"/>
    </location>
</feature>
<dbReference type="InterPro" id="IPR052899">
    <property type="entry name" value="Class-I_DAHP_synthase"/>
</dbReference>
<dbReference type="Pfam" id="PF18152">
    <property type="entry name" value="DAHP_snth_FXD"/>
    <property type="match status" value="1"/>
</dbReference>
<reference evidence="4" key="1">
    <citation type="submission" date="2023-07" db="EMBL/GenBank/DDBJ databases">
        <title>Between Cages and Wild: Unraveling the Impact of Captivity on Animal Microbiomes and Antimicrobial Resistance.</title>
        <authorList>
            <person name="Schmartz G.P."/>
            <person name="Rehner J."/>
            <person name="Schuff M.J."/>
            <person name="Becker S.L."/>
            <person name="Kravczyk M."/>
            <person name="Gurevich A."/>
            <person name="Francke R."/>
            <person name="Mueller R."/>
            <person name="Keller V."/>
            <person name="Keller A."/>
        </authorList>
    </citation>
    <scope>NUCLEOTIDE SEQUENCE</scope>
    <source>
        <strain evidence="4">S39M_St_73</strain>
    </source>
</reference>
<comment type="caution">
    <text evidence="4">The sequence shown here is derived from an EMBL/GenBank/DDBJ whole genome shotgun (WGS) entry which is preliminary data.</text>
</comment>
<dbReference type="NCBIfam" id="TIGR01361">
    <property type="entry name" value="DAHP_synth_Bsub"/>
    <property type="match status" value="1"/>
</dbReference>
<dbReference type="NCBIfam" id="NF006421">
    <property type="entry name" value="PRK08673.1"/>
    <property type="match status" value="1"/>
</dbReference>
<dbReference type="InterPro" id="IPR013785">
    <property type="entry name" value="Aldolase_TIM"/>
</dbReference>
<dbReference type="GO" id="GO:0009073">
    <property type="term" value="P:aromatic amino acid family biosynthetic process"/>
    <property type="evidence" value="ECO:0007669"/>
    <property type="project" value="InterPro"/>
</dbReference>
<dbReference type="GO" id="GO:0003849">
    <property type="term" value="F:3-deoxy-7-phosphoheptulonate synthase activity"/>
    <property type="evidence" value="ECO:0007669"/>
    <property type="project" value="UniProtKB-EC"/>
</dbReference>
<dbReference type="Gene3D" id="3.30.70.1140">
    <property type="entry name" value="Phospho-2-dehydro-3-deoxyheptonate aldolase, domain 1"/>
    <property type="match status" value="1"/>
</dbReference>
<dbReference type="Gene3D" id="3.20.20.70">
    <property type="entry name" value="Aldolase class I"/>
    <property type="match status" value="1"/>
</dbReference>
<keyword evidence="5" id="KW-1185">Reference proteome</keyword>
<sequence>MIIVMDINATAGQVKHVIENIEKRDLTPVIIEGQSRNVIGITGETTQMSMRDFEATDGVSEVIRVSAPYKLANRAFHPEDSHIQVRDRIVGGQELAIMAGPCSVEGEEEIISIAKRMKAAGANMLRGGAFKPRTSPYSFQGLEMEGIKMLVKAREETGLPIVTELMSKDYVDEFAEHVDVIQIGARNMQNYDLLKAVGRTQTPVLLKRGMSATYEEWLMAAEYIMSEGNSNVMLCERGIRTFETETRNCLDIQAVPVLNKLSHLPVIIDPSHAAGTREYIAATSRAAVAAGADGLIIETHACPEDAWSDGAQSLTPDEFDKLMEEVAKIAKAMDRTLPEVK</sequence>
<dbReference type="InterPro" id="IPR006268">
    <property type="entry name" value="DAHP_syn_2"/>
</dbReference>
<dbReference type="GO" id="GO:0016832">
    <property type="term" value="F:aldehyde-lyase activity"/>
    <property type="evidence" value="ECO:0007669"/>
    <property type="project" value="InterPro"/>
</dbReference>
<gene>
    <name evidence="4" type="primary">aroF</name>
    <name evidence="4" type="ORF">Q4F26_04765</name>
</gene>